<dbReference type="Proteomes" id="UP000275408">
    <property type="component" value="Unassembled WGS sequence"/>
</dbReference>
<dbReference type="EMBL" id="RCHS01001098">
    <property type="protein sequence ID" value="RMX55242.1"/>
    <property type="molecule type" value="Genomic_DNA"/>
</dbReference>
<name>A0A3M6UNM9_POCDA</name>
<accession>A0A3M6UNM9</accession>
<sequence>MTGQVESLHATHHHKHEAGAHVIDYARGFGNTVKEGLKRTTQWAAHYITNKKSYYPVPSNSIRFWNISFLPPLPIVQMDEKDQERMKEWAHNNKKKYHDENQVDEYSDRSDSSDSEIDIDNERGNFNFPVRFSAGYCKLVVNGKDKEELIRYVYYAVSCCQVELGQFIEGLKLHGILNLF</sequence>
<protein>
    <submittedName>
        <fullName evidence="2">Uncharacterized protein</fullName>
    </submittedName>
</protein>
<keyword evidence="3" id="KW-1185">Reference proteome</keyword>
<comment type="caution">
    <text evidence="2">The sequence shown here is derived from an EMBL/GenBank/DDBJ whole genome shotgun (WGS) entry which is preliminary data.</text>
</comment>
<reference evidence="2 3" key="1">
    <citation type="journal article" date="2018" name="Sci. Rep.">
        <title>Comparative analysis of the Pocillopora damicornis genome highlights role of immune system in coral evolution.</title>
        <authorList>
            <person name="Cunning R."/>
            <person name="Bay R.A."/>
            <person name="Gillette P."/>
            <person name="Baker A.C."/>
            <person name="Traylor-Knowles N."/>
        </authorList>
    </citation>
    <scope>NUCLEOTIDE SEQUENCE [LARGE SCALE GENOMIC DNA]</scope>
    <source>
        <strain evidence="2">RSMAS</strain>
        <tissue evidence="2">Whole animal</tissue>
    </source>
</reference>
<proteinExistence type="predicted"/>
<evidence type="ECO:0000313" key="2">
    <source>
        <dbReference type="EMBL" id="RMX55242.1"/>
    </source>
</evidence>
<evidence type="ECO:0000256" key="1">
    <source>
        <dbReference type="SAM" id="MobiDB-lite"/>
    </source>
</evidence>
<feature type="region of interest" description="Disordered" evidence="1">
    <location>
        <begin position="91"/>
        <end position="118"/>
    </location>
</feature>
<organism evidence="2 3">
    <name type="scientific">Pocillopora damicornis</name>
    <name type="common">Cauliflower coral</name>
    <name type="synonym">Millepora damicornis</name>
    <dbReference type="NCBI Taxonomy" id="46731"/>
    <lineage>
        <taxon>Eukaryota</taxon>
        <taxon>Metazoa</taxon>
        <taxon>Cnidaria</taxon>
        <taxon>Anthozoa</taxon>
        <taxon>Hexacorallia</taxon>
        <taxon>Scleractinia</taxon>
        <taxon>Astrocoeniina</taxon>
        <taxon>Pocilloporidae</taxon>
        <taxon>Pocillopora</taxon>
    </lineage>
</organism>
<gene>
    <name evidence="2" type="ORF">pdam_00021795</name>
</gene>
<feature type="compositionally biased region" description="Basic and acidic residues" evidence="1">
    <location>
        <begin position="91"/>
        <end position="112"/>
    </location>
</feature>
<dbReference type="AlphaFoldDB" id="A0A3M6UNM9"/>
<evidence type="ECO:0000313" key="3">
    <source>
        <dbReference type="Proteomes" id="UP000275408"/>
    </source>
</evidence>